<gene>
    <name evidence="8" type="primary">PURA</name>
    <name evidence="11" type="ORF">DUNSADRAFT_13284</name>
</gene>
<evidence type="ECO:0000256" key="3">
    <source>
        <dbReference type="ARBA" id="ARBA00022723"/>
    </source>
</evidence>
<feature type="binding site" evidence="8">
    <location>
        <position position="205"/>
    </location>
    <ligand>
        <name>IMP</name>
        <dbReference type="ChEBI" id="CHEBI:58053"/>
        <note>ligand shared between dimeric partners</note>
    </ligand>
</feature>
<dbReference type="InterPro" id="IPR018220">
    <property type="entry name" value="Adenylosuccin_syn_GTP-bd"/>
</dbReference>
<reference evidence="11" key="1">
    <citation type="submission" date="2017-08" db="EMBL/GenBank/DDBJ databases">
        <authorList>
            <person name="Polle J.E."/>
            <person name="Barry K."/>
            <person name="Cushman J."/>
            <person name="Schmutz J."/>
            <person name="Tran D."/>
            <person name="Hathwaick L.T."/>
            <person name="Yim W.C."/>
            <person name="Jenkins J."/>
            <person name="Mckie-Krisberg Z.M."/>
            <person name="Prochnik S."/>
            <person name="Lindquist E."/>
            <person name="Dockter R.B."/>
            <person name="Adam C."/>
            <person name="Molina H."/>
            <person name="Bunkerborg J."/>
            <person name="Jin E."/>
            <person name="Buchheim M."/>
            <person name="Magnuson J."/>
        </authorList>
    </citation>
    <scope>NUCLEOTIDE SEQUENCE</scope>
    <source>
        <strain evidence="11">CCAP 19/18</strain>
    </source>
</reference>
<dbReference type="InterPro" id="IPR033128">
    <property type="entry name" value="Adenylosuccin_syn_Lys_AS"/>
</dbReference>
<protein>
    <recommendedName>
        <fullName evidence="8">Adenylosuccinate synthetase, chloroplastic</fullName>
        <shortName evidence="8">AMPSase</shortName>
        <shortName evidence="8">AdSS</shortName>
        <ecNumber evidence="8">6.3.4.4</ecNumber>
    </recommendedName>
    <alternativeName>
        <fullName evidence="8">IMP--aspartate ligase</fullName>
    </alternativeName>
</protein>
<accession>A0ABQ7G9Q9</accession>
<comment type="subunit">
    <text evidence="1 8">Homodimer.</text>
</comment>
<feature type="binding site" evidence="8">
    <location>
        <begin position="358"/>
        <end position="364"/>
    </location>
    <ligand>
        <name>substrate</name>
    </ligand>
</feature>
<dbReference type="NCBIfam" id="NF002223">
    <property type="entry name" value="PRK01117.1"/>
    <property type="match status" value="1"/>
</dbReference>
<organism evidence="11 12">
    <name type="scientific">Dunaliella salina</name>
    <name type="common">Green alga</name>
    <name type="synonym">Protococcus salinus</name>
    <dbReference type="NCBI Taxonomy" id="3046"/>
    <lineage>
        <taxon>Eukaryota</taxon>
        <taxon>Viridiplantae</taxon>
        <taxon>Chlorophyta</taxon>
        <taxon>core chlorophytes</taxon>
        <taxon>Chlorophyceae</taxon>
        <taxon>CS clade</taxon>
        <taxon>Chlamydomonadales</taxon>
        <taxon>Dunaliellaceae</taxon>
        <taxon>Dunaliella</taxon>
    </lineage>
</organism>
<feature type="active site" evidence="9">
    <location>
        <position position="202"/>
    </location>
</feature>
<evidence type="ECO:0000256" key="9">
    <source>
        <dbReference type="PROSITE-ProRule" id="PRU10134"/>
    </source>
</evidence>
<feature type="binding site" evidence="8">
    <location>
        <position position="364"/>
    </location>
    <ligand>
        <name>GTP</name>
        <dbReference type="ChEBI" id="CHEBI:37565"/>
    </ligand>
</feature>
<keyword evidence="7 8" id="KW-0342">GTP-binding</keyword>
<dbReference type="NCBIfam" id="TIGR00184">
    <property type="entry name" value="purA"/>
    <property type="match status" value="1"/>
</dbReference>
<feature type="binding site" evidence="8">
    <location>
        <position position="362"/>
    </location>
    <ligand>
        <name>IMP</name>
        <dbReference type="ChEBI" id="CHEBI:58053"/>
    </ligand>
</feature>
<dbReference type="SMART" id="SM00788">
    <property type="entry name" value="Adenylsucc_synt"/>
    <property type="match status" value="1"/>
</dbReference>
<comment type="subcellular location">
    <subcellularLocation>
        <location evidence="8">Plastid</location>
        <location evidence="8">Chloroplast</location>
    </subcellularLocation>
</comment>
<feature type="binding site" evidence="8">
    <location>
        <begin position="97"/>
        <end position="100"/>
    </location>
    <ligand>
        <name>IMP</name>
        <dbReference type="ChEBI" id="CHEBI:58053"/>
    </ligand>
</feature>
<feature type="binding site" evidence="8">
    <location>
        <begin position="473"/>
        <end position="475"/>
    </location>
    <ligand>
        <name>GTP</name>
        <dbReference type="ChEBI" id="CHEBI:37565"/>
    </ligand>
</feature>
<keyword evidence="8" id="KW-0150">Chloroplast</keyword>
<feature type="binding site" evidence="8">
    <location>
        <begin position="71"/>
        <end position="77"/>
    </location>
    <ligand>
        <name>GTP</name>
        <dbReference type="ChEBI" id="CHEBI:37565"/>
    </ligand>
</feature>
<evidence type="ECO:0000256" key="2">
    <source>
        <dbReference type="ARBA" id="ARBA00022598"/>
    </source>
</evidence>
<keyword evidence="2 8" id="KW-0436">Ligase</keyword>
<feature type="binding site" evidence="8">
    <location>
        <begin position="99"/>
        <end position="101"/>
    </location>
    <ligand>
        <name>GTP</name>
        <dbReference type="ChEBI" id="CHEBI:37565"/>
    </ligand>
</feature>
<dbReference type="HAMAP" id="MF_00011">
    <property type="entry name" value="Adenylosucc_synth"/>
    <property type="match status" value="1"/>
</dbReference>
<evidence type="ECO:0000256" key="1">
    <source>
        <dbReference type="ARBA" id="ARBA00011738"/>
    </source>
</evidence>
<evidence type="ECO:0000256" key="10">
    <source>
        <dbReference type="RuleBase" id="RU000520"/>
    </source>
</evidence>
<feature type="binding site" evidence="8">
    <location>
        <position position="283"/>
    </location>
    <ligand>
        <name>IMP</name>
        <dbReference type="ChEBI" id="CHEBI:58053"/>
    </ligand>
</feature>
<evidence type="ECO:0000256" key="7">
    <source>
        <dbReference type="ARBA" id="ARBA00023134"/>
    </source>
</evidence>
<keyword evidence="12" id="KW-1185">Reference proteome</keyword>
<evidence type="ECO:0000313" key="11">
    <source>
        <dbReference type="EMBL" id="KAF5831345.1"/>
    </source>
</evidence>
<dbReference type="InterPro" id="IPR042109">
    <property type="entry name" value="Adenylosuccinate_synth_dom1"/>
</dbReference>
<evidence type="ECO:0000313" key="12">
    <source>
        <dbReference type="Proteomes" id="UP000815325"/>
    </source>
</evidence>
<feature type="binding site" evidence="8">
    <location>
        <position position="298"/>
    </location>
    <ligand>
        <name>IMP</name>
        <dbReference type="ChEBI" id="CHEBI:58053"/>
    </ligand>
</feature>
<dbReference type="InterPro" id="IPR027417">
    <property type="entry name" value="P-loop_NTPase"/>
</dbReference>
<evidence type="ECO:0000256" key="8">
    <source>
        <dbReference type="HAMAP-Rule" id="MF_03125"/>
    </source>
</evidence>
<dbReference type="Proteomes" id="UP000815325">
    <property type="component" value="Unassembled WGS sequence"/>
</dbReference>
<comment type="function">
    <text evidence="10">Plays an important role in the de novo pathway of purine nucleotide biosynthesis.</text>
</comment>
<name>A0ABQ7G9Q9_DUNSA</name>
<evidence type="ECO:0000256" key="4">
    <source>
        <dbReference type="ARBA" id="ARBA00022741"/>
    </source>
</evidence>
<dbReference type="SUPFAM" id="SSF52540">
    <property type="entry name" value="P-loop containing nucleoside triphosphate hydrolases"/>
    <property type="match status" value="1"/>
</dbReference>
<feature type="active site" description="Proton donor" evidence="8">
    <location>
        <position position="100"/>
    </location>
</feature>
<feature type="binding site" evidence="8">
    <location>
        <position position="99"/>
    </location>
    <ligand>
        <name>Mg(2+)</name>
        <dbReference type="ChEBI" id="CHEBI:18420"/>
    </ligand>
</feature>
<dbReference type="InterPro" id="IPR042111">
    <property type="entry name" value="Adenylosuccinate_synth_dom3"/>
</dbReference>
<dbReference type="InterPro" id="IPR001114">
    <property type="entry name" value="Adenylosuccinate_synthetase"/>
</dbReference>
<comment type="function">
    <text evidence="8">Plays an important role in the de novo pathway and in the salvage pathway of purine nucleotide biosynthesis. Catalyzes the first commited step in the biosynthesis of AMP from IMP.</text>
</comment>
<proteinExistence type="inferred from homology"/>
<feature type="binding site" evidence="8">
    <location>
        <begin position="390"/>
        <end position="392"/>
    </location>
    <ligand>
        <name>GTP</name>
        <dbReference type="ChEBI" id="CHEBI:37565"/>
    </ligand>
</feature>
<dbReference type="Gene3D" id="3.40.440.10">
    <property type="entry name" value="Adenylosuccinate Synthetase, subunit A, domain 1"/>
    <property type="match status" value="1"/>
</dbReference>
<sequence>MHMFNRVPGGAVTSRQPAGIPKCPSWRIPAHVFRSHAHLARAVAQEPAAAAPVTQEKLDAQVAVVLGTQWGDEGKGKLVDILAGQYEVVARAQGGANAGHTIYDAQGNKYALHLVPSGILNPDAVCVIGNGVVVHLPGMFSEIKALEARGVQVQGRLLISDRAHLLFDLHKEIDGLREAELAGSGKQIGTTKRGIGPAYSSKAIRNGIRVGDLQFMGTFADKLRKLAMDGRKRFGEDFNYDVEAEIKTYADLAEQLKPFITDTVEYLNVAHESGKRILIEGANATMLDLDFGTYPFVTSSNPSIGGIASGLGLAPNKYEALVGVVKAYTTRVGAGPYPTEVFGPAADNLREIGREYGTTTGRPRRVGWMDIPALRYVCRINGLTHINLTKLDVLSDQPNIQIGTQYRSKAGAAINSMPANLEVLEEVQVDYETVPGWMCDISHVRTWEDLPQQAKDYVQRIEDLTGVYCRWIGVGPGRDAIVIKPRKGKC</sequence>
<dbReference type="Pfam" id="PF00709">
    <property type="entry name" value="Adenylsucc_synt"/>
    <property type="match status" value="1"/>
</dbReference>
<evidence type="ECO:0000256" key="6">
    <source>
        <dbReference type="ARBA" id="ARBA00022842"/>
    </source>
</evidence>
<comment type="caution">
    <text evidence="11">The sequence shown here is derived from an EMBL/GenBank/DDBJ whole genome shotgun (WGS) entry which is preliminary data.</text>
</comment>
<keyword evidence="8" id="KW-0934">Plastid</keyword>
<comment type="similarity">
    <text evidence="8 10">Belongs to the adenylosuccinate synthetase family.</text>
</comment>
<dbReference type="PROSITE" id="PS01266">
    <property type="entry name" value="ADENYLOSUCCIN_SYN_1"/>
    <property type="match status" value="1"/>
</dbReference>
<keyword evidence="6 8" id="KW-0460">Magnesium</keyword>
<comment type="catalytic activity">
    <reaction evidence="8 10">
        <text>IMP + L-aspartate + GTP = N(6)-(1,2-dicarboxyethyl)-AMP + GDP + phosphate + 2 H(+)</text>
        <dbReference type="Rhea" id="RHEA:15753"/>
        <dbReference type="ChEBI" id="CHEBI:15378"/>
        <dbReference type="ChEBI" id="CHEBI:29991"/>
        <dbReference type="ChEBI" id="CHEBI:37565"/>
        <dbReference type="ChEBI" id="CHEBI:43474"/>
        <dbReference type="ChEBI" id="CHEBI:57567"/>
        <dbReference type="ChEBI" id="CHEBI:58053"/>
        <dbReference type="ChEBI" id="CHEBI:58189"/>
        <dbReference type="EC" id="6.3.4.4"/>
    </reaction>
</comment>
<keyword evidence="4 8" id="KW-0547">Nucleotide-binding</keyword>
<dbReference type="Gene3D" id="1.10.300.10">
    <property type="entry name" value="Adenylosuccinate Synthetase, subunit A, domain 2"/>
    <property type="match status" value="1"/>
</dbReference>
<feature type="binding site" evidence="8">
    <location>
        <begin position="72"/>
        <end position="75"/>
    </location>
    <ligand>
        <name>IMP</name>
        <dbReference type="ChEBI" id="CHEBI:58053"/>
    </ligand>
</feature>
<dbReference type="PROSITE" id="PS00513">
    <property type="entry name" value="ADENYLOSUCCIN_SYN_2"/>
    <property type="match status" value="1"/>
</dbReference>
<dbReference type="PANTHER" id="PTHR11846:SF0">
    <property type="entry name" value="ADENYLOSUCCINATE SYNTHETASE"/>
    <property type="match status" value="1"/>
</dbReference>
<keyword evidence="3 8" id="KW-0479">Metal-binding</keyword>
<feature type="binding site" evidence="8">
    <location>
        <position position="191"/>
    </location>
    <ligand>
        <name>IMP</name>
        <dbReference type="ChEBI" id="CHEBI:58053"/>
    </ligand>
</feature>
<dbReference type="InterPro" id="IPR042110">
    <property type="entry name" value="Adenylosuccinate_synth_dom2"/>
</dbReference>
<evidence type="ECO:0000256" key="5">
    <source>
        <dbReference type="ARBA" id="ARBA00022755"/>
    </source>
</evidence>
<dbReference type="PANTHER" id="PTHR11846">
    <property type="entry name" value="ADENYLOSUCCINATE SYNTHETASE"/>
    <property type="match status" value="1"/>
</dbReference>
<dbReference type="EMBL" id="MU069956">
    <property type="protein sequence ID" value="KAF5831345.1"/>
    <property type="molecule type" value="Genomic_DNA"/>
</dbReference>
<dbReference type="CDD" id="cd03108">
    <property type="entry name" value="AdSS"/>
    <property type="match status" value="1"/>
</dbReference>
<feature type="binding site" evidence="8">
    <location>
        <position position="72"/>
    </location>
    <ligand>
        <name>Mg(2+)</name>
        <dbReference type="ChEBI" id="CHEBI:18420"/>
    </ligand>
</feature>
<feature type="active site" description="Proton acceptor" evidence="8">
    <location>
        <position position="72"/>
    </location>
</feature>
<comment type="cofactor">
    <cofactor evidence="8">
        <name>Mg(2+)</name>
        <dbReference type="ChEBI" id="CHEBI:18420"/>
    </cofactor>
    <text evidence="8">Binds 1 Mg(2+) ion per subunit.</text>
</comment>
<comment type="pathway">
    <text evidence="8 10">Purine metabolism; AMP biosynthesis via de novo pathway; AMP from IMP: step 1/2.</text>
</comment>
<keyword evidence="5 8" id="KW-0658">Purine biosynthesis</keyword>
<dbReference type="Gene3D" id="3.90.170.10">
    <property type="entry name" value="Adenylosuccinate Synthetase, subunit A, domain 3"/>
    <property type="match status" value="1"/>
</dbReference>
<dbReference type="EC" id="6.3.4.4" evidence="8"/>